<evidence type="ECO:0000259" key="1">
    <source>
        <dbReference type="Pfam" id="PF00248"/>
    </source>
</evidence>
<feature type="domain" description="NADP-dependent oxidoreductase" evidence="1">
    <location>
        <begin position="23"/>
        <end position="323"/>
    </location>
</feature>
<organism evidence="2 3">
    <name type="scientific">Nocardioides mangrovi</name>
    <dbReference type="NCBI Taxonomy" id="2874580"/>
    <lineage>
        <taxon>Bacteria</taxon>
        <taxon>Bacillati</taxon>
        <taxon>Actinomycetota</taxon>
        <taxon>Actinomycetes</taxon>
        <taxon>Propionibacteriales</taxon>
        <taxon>Nocardioidaceae</taxon>
        <taxon>Nocardioides</taxon>
    </lineage>
</organism>
<proteinExistence type="predicted"/>
<evidence type="ECO:0000313" key="3">
    <source>
        <dbReference type="Proteomes" id="UP000780875"/>
    </source>
</evidence>
<dbReference type="InterPro" id="IPR036812">
    <property type="entry name" value="NAD(P)_OxRdtase_dom_sf"/>
</dbReference>
<comment type="caution">
    <text evidence="2">The sequence shown here is derived from an EMBL/GenBank/DDBJ whole genome shotgun (WGS) entry which is preliminary data.</text>
</comment>
<dbReference type="Pfam" id="PF00248">
    <property type="entry name" value="Aldo_ket_red"/>
    <property type="match status" value="1"/>
</dbReference>
<dbReference type="RefSeq" id="WP_224125273.1">
    <property type="nucleotide sequence ID" value="NZ_JAIQZJ010000020.1"/>
</dbReference>
<sequence length="324" mass="34304">MTGPTVAPVPVPIGGTDVRVTDLGFGGASLGNLYRATTEEEGRAAVAAAYDAGIRYFDTAPHYGLGLSELRLGRALADYPRATFTVSTKVGRALDPHPAPTGSDLAAGGFDVPDALVRRWDFSAAGVRRSLEESRERLGLDRIDIVYVHDPDDHADQAIAEAIPALVELRDSGVIGAVGIGMNQVAVPLRAVLETDLDVVMLANRWTLLDRSGQELVDTCAERGVSVVAAAPFNSGLLARPRPTADAMYDYQPASAELLARVNGLADVCERWGVTLPDAAVQFPLRHPAVVSVVAGLRDPEQVAQLVARRDATVPAPAWAELDS</sequence>
<accession>A0ABS7UJY1</accession>
<name>A0ABS7UJY1_9ACTN</name>
<gene>
    <name evidence="2" type="ORF">K8U61_22605</name>
</gene>
<protein>
    <submittedName>
        <fullName evidence="2">Aldo/keto reductase</fullName>
    </submittedName>
</protein>
<dbReference type="Proteomes" id="UP000780875">
    <property type="component" value="Unassembled WGS sequence"/>
</dbReference>
<dbReference type="EMBL" id="JAIQZJ010000020">
    <property type="protein sequence ID" value="MBZ5740976.1"/>
    <property type="molecule type" value="Genomic_DNA"/>
</dbReference>
<keyword evidence="3" id="KW-1185">Reference proteome</keyword>
<reference evidence="2 3" key="1">
    <citation type="submission" date="2021-09" db="EMBL/GenBank/DDBJ databases">
        <title>Whole genome sequence of Nocardioides sp. GBK3QG-3.</title>
        <authorList>
            <person name="Tuo L."/>
        </authorList>
    </citation>
    <scope>NUCLEOTIDE SEQUENCE [LARGE SCALE GENOMIC DNA]</scope>
    <source>
        <strain evidence="2 3">GBK3QG-3</strain>
    </source>
</reference>
<dbReference type="PANTHER" id="PTHR42686:SF1">
    <property type="entry name" value="GH17980P-RELATED"/>
    <property type="match status" value="1"/>
</dbReference>
<dbReference type="Gene3D" id="3.20.20.100">
    <property type="entry name" value="NADP-dependent oxidoreductase domain"/>
    <property type="match status" value="1"/>
</dbReference>
<dbReference type="InterPro" id="IPR023210">
    <property type="entry name" value="NADP_OxRdtase_dom"/>
</dbReference>
<dbReference type="PANTHER" id="PTHR42686">
    <property type="entry name" value="GH17980P-RELATED"/>
    <property type="match status" value="1"/>
</dbReference>
<dbReference type="CDD" id="cd19152">
    <property type="entry name" value="AKR_AKR15A"/>
    <property type="match status" value="1"/>
</dbReference>
<dbReference type="InterPro" id="IPR020471">
    <property type="entry name" value="AKR"/>
</dbReference>
<evidence type="ECO:0000313" key="2">
    <source>
        <dbReference type="EMBL" id="MBZ5740976.1"/>
    </source>
</evidence>
<dbReference type="SUPFAM" id="SSF51430">
    <property type="entry name" value="NAD(P)-linked oxidoreductase"/>
    <property type="match status" value="1"/>
</dbReference>